<dbReference type="STRING" id="6248.A0A0K0DW84"/>
<dbReference type="EC" id="2.3.1.225" evidence="7"/>
<accession>A0A0K0DW84</accession>
<dbReference type="GO" id="GO:0019706">
    <property type="term" value="F:protein-cysteine S-palmitoyltransferase activity"/>
    <property type="evidence" value="ECO:0007669"/>
    <property type="project" value="UniProtKB-EC"/>
</dbReference>
<keyword evidence="3 7" id="KW-0812">Transmembrane</keyword>
<dbReference type="GO" id="GO:0006612">
    <property type="term" value="P:protein targeting to membrane"/>
    <property type="evidence" value="ECO:0007669"/>
    <property type="project" value="TreeGrafter"/>
</dbReference>
<evidence type="ECO:0000259" key="8">
    <source>
        <dbReference type="Pfam" id="PF01529"/>
    </source>
</evidence>
<protein>
    <recommendedName>
        <fullName evidence="7">Palmitoyltransferase</fullName>
        <ecNumber evidence="7">2.3.1.225</ecNumber>
    </recommendedName>
</protein>
<reference evidence="10" key="1">
    <citation type="submission" date="2015-08" db="UniProtKB">
        <authorList>
            <consortium name="WormBaseParasite"/>
        </authorList>
    </citation>
    <scope>IDENTIFICATION</scope>
</reference>
<dbReference type="GO" id="GO:0016020">
    <property type="term" value="C:membrane"/>
    <property type="evidence" value="ECO:0007669"/>
    <property type="project" value="UniProtKB-SubCell"/>
</dbReference>
<sequence>MSWYGAIYSYTRKVRKRKPFFGYILYLLCNTLLIMNLSLTIFTYHCILNITLDDFLFNLEFGVVYLFITTFAFGMTLISLGRTIFEPPAKVPSYYMASDVFDEKIKSVTSMKGNQYTPDESTPQQMEEQKILLEEYATKRKLKFAEVDQCDRLRYCYICKAFKPDRARHCSSCGFCVLKFDHHCPYINTCINFSNYKYFINYIFYGSIFWLFSVIGEVYGIIIYSINYHSHIHSWDTITQLVFALSIQLIPGKRILLDLIFYHYSLIKINETTCEQCKPPIFKGGSINATYNTTVKENIRSALGWGLWLFPVNTELLDGLNFPVFYYPECQGPKMVVRLGKDPAINHVDF</sequence>
<evidence type="ECO:0000256" key="2">
    <source>
        <dbReference type="ARBA" id="ARBA00022679"/>
    </source>
</evidence>
<evidence type="ECO:0000313" key="9">
    <source>
        <dbReference type="Proteomes" id="UP000035681"/>
    </source>
</evidence>
<keyword evidence="6 7" id="KW-0012">Acyltransferase</keyword>
<dbReference type="Pfam" id="PF01529">
    <property type="entry name" value="DHHC"/>
    <property type="match status" value="1"/>
</dbReference>
<evidence type="ECO:0000256" key="4">
    <source>
        <dbReference type="ARBA" id="ARBA00022989"/>
    </source>
</evidence>
<feature type="domain" description="Palmitoyltransferase DHHC" evidence="8">
    <location>
        <begin position="151"/>
        <end position="278"/>
    </location>
</feature>
<keyword evidence="5 7" id="KW-0472">Membrane</keyword>
<evidence type="ECO:0000256" key="1">
    <source>
        <dbReference type="ARBA" id="ARBA00004141"/>
    </source>
</evidence>
<keyword evidence="9" id="KW-1185">Reference proteome</keyword>
<evidence type="ECO:0000256" key="7">
    <source>
        <dbReference type="RuleBase" id="RU079119"/>
    </source>
</evidence>
<dbReference type="WBParaSite" id="TCONS_00006147.p1">
    <property type="protein sequence ID" value="TCONS_00006147.p1"/>
    <property type="gene ID" value="XLOC_004325"/>
</dbReference>
<dbReference type="PANTHER" id="PTHR22883:SF452">
    <property type="entry name" value="PALMITOYLTRANSFERASE"/>
    <property type="match status" value="1"/>
</dbReference>
<dbReference type="InterPro" id="IPR039859">
    <property type="entry name" value="PFA4/ZDH16/20/ERF2-like"/>
</dbReference>
<comment type="catalytic activity">
    <reaction evidence="7">
        <text>L-cysteinyl-[protein] + hexadecanoyl-CoA = S-hexadecanoyl-L-cysteinyl-[protein] + CoA</text>
        <dbReference type="Rhea" id="RHEA:36683"/>
        <dbReference type="Rhea" id="RHEA-COMP:10131"/>
        <dbReference type="Rhea" id="RHEA-COMP:11032"/>
        <dbReference type="ChEBI" id="CHEBI:29950"/>
        <dbReference type="ChEBI" id="CHEBI:57287"/>
        <dbReference type="ChEBI" id="CHEBI:57379"/>
        <dbReference type="ChEBI" id="CHEBI:74151"/>
        <dbReference type="EC" id="2.3.1.225"/>
    </reaction>
</comment>
<evidence type="ECO:0000256" key="6">
    <source>
        <dbReference type="ARBA" id="ARBA00023315"/>
    </source>
</evidence>
<dbReference type="GO" id="GO:0005783">
    <property type="term" value="C:endoplasmic reticulum"/>
    <property type="evidence" value="ECO:0007669"/>
    <property type="project" value="TreeGrafter"/>
</dbReference>
<organism evidence="10">
    <name type="scientific">Strongyloides stercoralis</name>
    <name type="common">Threadworm</name>
    <dbReference type="NCBI Taxonomy" id="6248"/>
    <lineage>
        <taxon>Eukaryota</taxon>
        <taxon>Metazoa</taxon>
        <taxon>Ecdysozoa</taxon>
        <taxon>Nematoda</taxon>
        <taxon>Chromadorea</taxon>
        <taxon>Rhabditida</taxon>
        <taxon>Tylenchina</taxon>
        <taxon>Panagrolaimomorpha</taxon>
        <taxon>Strongyloidoidea</taxon>
        <taxon>Strongyloididae</taxon>
        <taxon>Strongyloides</taxon>
    </lineage>
</organism>
<dbReference type="PANTHER" id="PTHR22883">
    <property type="entry name" value="ZINC FINGER DHHC DOMAIN CONTAINING PROTEIN"/>
    <property type="match status" value="1"/>
</dbReference>
<dbReference type="AlphaFoldDB" id="A0A0K0DW84"/>
<name>A0A0K0DW84_STRER</name>
<proteinExistence type="inferred from homology"/>
<evidence type="ECO:0000313" key="10">
    <source>
        <dbReference type="WBParaSite" id="SSTP_0000150000.1"/>
    </source>
</evidence>
<comment type="similarity">
    <text evidence="7">Belongs to the DHHC palmitoyltransferase family.</text>
</comment>
<dbReference type="GO" id="GO:0005794">
    <property type="term" value="C:Golgi apparatus"/>
    <property type="evidence" value="ECO:0007669"/>
    <property type="project" value="TreeGrafter"/>
</dbReference>
<dbReference type="InterPro" id="IPR001594">
    <property type="entry name" value="Palmitoyltrfase_DHHC"/>
</dbReference>
<dbReference type="Proteomes" id="UP000035681">
    <property type="component" value="Unplaced"/>
</dbReference>
<keyword evidence="2 7" id="KW-0808">Transferase</keyword>
<comment type="domain">
    <text evidence="7">The DHHC domain is required for palmitoyltransferase activity.</text>
</comment>
<dbReference type="PROSITE" id="PS50216">
    <property type="entry name" value="DHHC"/>
    <property type="match status" value="1"/>
</dbReference>
<dbReference type="WBParaSite" id="SSTP_0000150000.1">
    <property type="protein sequence ID" value="SSTP_0000150000.1"/>
    <property type="gene ID" value="SSTP_0000150000"/>
</dbReference>
<feature type="transmembrane region" description="Helical" evidence="7">
    <location>
        <begin position="62"/>
        <end position="80"/>
    </location>
</feature>
<feature type="transmembrane region" description="Helical" evidence="7">
    <location>
        <begin position="20"/>
        <end position="42"/>
    </location>
</feature>
<evidence type="ECO:0000256" key="5">
    <source>
        <dbReference type="ARBA" id="ARBA00023136"/>
    </source>
</evidence>
<evidence type="ECO:0000256" key="3">
    <source>
        <dbReference type="ARBA" id="ARBA00022692"/>
    </source>
</evidence>
<keyword evidence="4 7" id="KW-1133">Transmembrane helix</keyword>
<feature type="transmembrane region" description="Helical" evidence="7">
    <location>
        <begin position="202"/>
        <end position="226"/>
    </location>
</feature>
<comment type="subcellular location">
    <subcellularLocation>
        <location evidence="1">Membrane</location>
        <topology evidence="1">Multi-pass membrane protein</topology>
    </subcellularLocation>
</comment>